<dbReference type="AlphaFoldDB" id="A0A4C1U1T1"/>
<dbReference type="EMBL" id="BGZK01000116">
    <property type="protein sequence ID" value="GBP20210.1"/>
    <property type="molecule type" value="Genomic_DNA"/>
</dbReference>
<accession>A0A4C1U1T1</accession>
<sequence>MIRELKKKPDKCDSNSPTDGSVQICSDGLVMIVMASRGPHRTQGFRPPNVFLACLYRKDETVCYISHFLHVCIFVERTLMTYVLRVRCREEQIRKYNVQ</sequence>
<organism evidence="2 3">
    <name type="scientific">Eumeta variegata</name>
    <name type="common">Bagworm moth</name>
    <name type="synonym">Eumeta japonica</name>
    <dbReference type="NCBI Taxonomy" id="151549"/>
    <lineage>
        <taxon>Eukaryota</taxon>
        <taxon>Metazoa</taxon>
        <taxon>Ecdysozoa</taxon>
        <taxon>Arthropoda</taxon>
        <taxon>Hexapoda</taxon>
        <taxon>Insecta</taxon>
        <taxon>Pterygota</taxon>
        <taxon>Neoptera</taxon>
        <taxon>Endopterygota</taxon>
        <taxon>Lepidoptera</taxon>
        <taxon>Glossata</taxon>
        <taxon>Ditrysia</taxon>
        <taxon>Tineoidea</taxon>
        <taxon>Psychidae</taxon>
        <taxon>Oiketicinae</taxon>
        <taxon>Eumeta</taxon>
    </lineage>
</organism>
<dbReference type="Proteomes" id="UP000299102">
    <property type="component" value="Unassembled WGS sequence"/>
</dbReference>
<evidence type="ECO:0000256" key="1">
    <source>
        <dbReference type="SAM" id="MobiDB-lite"/>
    </source>
</evidence>
<comment type="caution">
    <text evidence="2">The sequence shown here is derived from an EMBL/GenBank/DDBJ whole genome shotgun (WGS) entry which is preliminary data.</text>
</comment>
<evidence type="ECO:0000313" key="3">
    <source>
        <dbReference type="Proteomes" id="UP000299102"/>
    </source>
</evidence>
<feature type="region of interest" description="Disordered" evidence="1">
    <location>
        <begin position="1"/>
        <end position="21"/>
    </location>
</feature>
<name>A0A4C1U1T1_EUMVA</name>
<protein>
    <submittedName>
        <fullName evidence="2">Uncharacterized protein</fullName>
    </submittedName>
</protein>
<evidence type="ECO:0000313" key="2">
    <source>
        <dbReference type="EMBL" id="GBP20210.1"/>
    </source>
</evidence>
<proteinExistence type="predicted"/>
<gene>
    <name evidence="2" type="ORF">EVAR_82083_1</name>
</gene>
<reference evidence="2 3" key="1">
    <citation type="journal article" date="2019" name="Commun. Biol.">
        <title>The bagworm genome reveals a unique fibroin gene that provides high tensile strength.</title>
        <authorList>
            <person name="Kono N."/>
            <person name="Nakamura H."/>
            <person name="Ohtoshi R."/>
            <person name="Tomita M."/>
            <person name="Numata K."/>
            <person name="Arakawa K."/>
        </authorList>
    </citation>
    <scope>NUCLEOTIDE SEQUENCE [LARGE SCALE GENOMIC DNA]</scope>
</reference>
<keyword evidence="3" id="KW-1185">Reference proteome</keyword>